<sequence length="87" mass="9916">MGIAIDVDDIGEGYVGFIRDEIQGETIPEYVLEVLAEPVMAEPFGYRDGKNNYYEVCHLYYVGPNPYEVWLKNDEVLKGPLEQPAFL</sequence>
<protein>
    <submittedName>
        <fullName evidence="1">Uncharacterized protein</fullName>
    </submittedName>
</protein>
<evidence type="ECO:0000313" key="2">
    <source>
        <dbReference type="Proteomes" id="UP000248646"/>
    </source>
</evidence>
<dbReference type="Proteomes" id="UP000248646">
    <property type="component" value="Unassembled WGS sequence"/>
</dbReference>
<organism evidence="1 2">
    <name type="scientific">Psychrobacillus insolitus</name>
    <dbReference type="NCBI Taxonomy" id="1461"/>
    <lineage>
        <taxon>Bacteria</taxon>
        <taxon>Bacillati</taxon>
        <taxon>Bacillota</taxon>
        <taxon>Bacilli</taxon>
        <taxon>Bacillales</taxon>
        <taxon>Bacillaceae</taxon>
        <taxon>Psychrobacillus</taxon>
    </lineage>
</organism>
<reference evidence="1 2" key="1">
    <citation type="submission" date="2018-06" db="EMBL/GenBank/DDBJ databases">
        <title>Genomic Encyclopedia of Type Strains, Phase IV (KMG-IV): sequencing the most valuable type-strain genomes for metagenomic binning, comparative biology and taxonomic classification.</title>
        <authorList>
            <person name="Goeker M."/>
        </authorList>
    </citation>
    <scope>NUCLEOTIDE SEQUENCE [LARGE SCALE GENOMIC DNA]</scope>
    <source>
        <strain evidence="1 2">DSM 5</strain>
    </source>
</reference>
<dbReference type="AlphaFoldDB" id="A0A2W7MGA8"/>
<keyword evidence="2" id="KW-1185">Reference proteome</keyword>
<dbReference type="EMBL" id="QKZI01000002">
    <property type="protein sequence ID" value="PZX05578.1"/>
    <property type="molecule type" value="Genomic_DNA"/>
</dbReference>
<evidence type="ECO:0000313" key="1">
    <source>
        <dbReference type="EMBL" id="PZX05578.1"/>
    </source>
</evidence>
<accession>A0A2W7MGA8</accession>
<dbReference type="OrthoDB" id="2456430at2"/>
<name>A0A2W7MGA8_9BACI</name>
<proteinExistence type="predicted"/>
<comment type="caution">
    <text evidence="1">The sequence shown here is derived from an EMBL/GenBank/DDBJ whole genome shotgun (WGS) entry which is preliminary data.</text>
</comment>
<dbReference type="RefSeq" id="WP_111439039.1">
    <property type="nucleotide sequence ID" value="NZ_QKZI01000002.1"/>
</dbReference>
<gene>
    <name evidence="1" type="ORF">C7437_10230</name>
</gene>